<dbReference type="AlphaFoldDB" id="A0A0F7KGK3"/>
<evidence type="ECO:0000313" key="3">
    <source>
        <dbReference type="EMBL" id="AKH37952.1"/>
    </source>
</evidence>
<evidence type="ECO:0000313" key="5">
    <source>
        <dbReference type="Proteomes" id="UP000034156"/>
    </source>
</evidence>
<dbReference type="Proteomes" id="UP000034156">
    <property type="component" value="Chromosome"/>
</dbReference>
<organism evidence="3 5">
    <name type="scientific">Nitrosomonas communis</name>
    <dbReference type="NCBI Taxonomy" id="44574"/>
    <lineage>
        <taxon>Bacteria</taxon>
        <taxon>Pseudomonadati</taxon>
        <taxon>Pseudomonadota</taxon>
        <taxon>Betaproteobacteria</taxon>
        <taxon>Nitrosomonadales</taxon>
        <taxon>Nitrosomonadaceae</taxon>
        <taxon>Nitrosomonas</taxon>
    </lineage>
</organism>
<dbReference type="Proteomes" id="UP000324176">
    <property type="component" value="Unassembled WGS sequence"/>
</dbReference>
<accession>A0A0F7KGK3</accession>
<dbReference type="GO" id="GO:0032259">
    <property type="term" value="P:methylation"/>
    <property type="evidence" value="ECO:0007669"/>
    <property type="project" value="UniProtKB-KW"/>
</dbReference>
<feature type="coiled-coil region" evidence="1">
    <location>
        <begin position="67"/>
        <end position="101"/>
    </location>
</feature>
<dbReference type="PANTHER" id="PTHR38043">
    <property type="entry name" value="PROTEIN HEMX"/>
    <property type="match status" value="1"/>
</dbReference>
<keyword evidence="2" id="KW-1133">Transmembrane helix</keyword>
<evidence type="ECO:0000313" key="6">
    <source>
        <dbReference type="Proteomes" id="UP000324176"/>
    </source>
</evidence>
<dbReference type="KEGG" id="nco:AAW31_09175"/>
<reference evidence="3 5" key="2">
    <citation type="journal article" date="2016" name="Genome Announc.">
        <title>Genome Sequence of Nitrosomonas communis Strain Nm2, a Mesophilic Ammonia-Oxidizing Bacterium Isolated from Mediterranean Soil.</title>
        <authorList>
            <person name="Kozlowski J.A."/>
            <person name="Kits K.D."/>
            <person name="Stein L.Y."/>
        </authorList>
    </citation>
    <scope>NUCLEOTIDE SEQUENCE [LARGE SCALE GENOMIC DNA]</scope>
    <source>
        <strain evidence="3 5">Nm2</strain>
    </source>
</reference>
<feature type="transmembrane region" description="Helical" evidence="2">
    <location>
        <begin position="12"/>
        <end position="33"/>
    </location>
</feature>
<dbReference type="EMBL" id="VNHT01000036">
    <property type="protein sequence ID" value="TYP85023.1"/>
    <property type="molecule type" value="Genomic_DNA"/>
</dbReference>
<dbReference type="EMBL" id="CP011451">
    <property type="protein sequence ID" value="AKH37952.1"/>
    <property type="molecule type" value="Genomic_DNA"/>
</dbReference>
<dbReference type="RefSeq" id="WP_046850020.1">
    <property type="nucleotide sequence ID" value="NZ_CBDIPD010000089.1"/>
</dbReference>
<proteinExistence type="predicted"/>
<keyword evidence="2" id="KW-0812">Transmembrane</keyword>
<evidence type="ECO:0000256" key="1">
    <source>
        <dbReference type="SAM" id="Coils"/>
    </source>
</evidence>
<keyword evidence="1" id="KW-0175">Coiled coil</keyword>
<dbReference type="PATRIC" id="fig|44574.3.peg.2239"/>
<keyword evidence="4" id="KW-0489">Methyltransferase</keyword>
<keyword evidence="5" id="KW-1185">Reference proteome</keyword>
<keyword evidence="2" id="KW-0472">Membrane</keyword>
<evidence type="ECO:0000313" key="4">
    <source>
        <dbReference type="EMBL" id="TYP85023.1"/>
    </source>
</evidence>
<gene>
    <name evidence="3" type="ORF">AAW31_09175</name>
    <name evidence="4" type="ORF">BCL69_103616</name>
</gene>
<dbReference type="InterPro" id="IPR007470">
    <property type="entry name" value="HemX"/>
</dbReference>
<dbReference type="OrthoDB" id="8545627at2"/>
<reference evidence="5" key="1">
    <citation type="submission" date="2015-05" db="EMBL/GenBank/DDBJ databases">
        <title>Draft genome of Nitrosomonas communis strain Nm2.</title>
        <authorList>
            <person name="Kozlowski J.A."/>
            <person name="Kits K.D."/>
            <person name="Stein L.Y."/>
        </authorList>
    </citation>
    <scope>NUCLEOTIDE SEQUENCE [LARGE SCALE GENOMIC DNA]</scope>
    <source>
        <strain evidence="5">Nm2</strain>
    </source>
</reference>
<dbReference type="Pfam" id="PF04375">
    <property type="entry name" value="HemX"/>
    <property type="match status" value="1"/>
</dbReference>
<evidence type="ECO:0000256" key="2">
    <source>
        <dbReference type="SAM" id="Phobius"/>
    </source>
</evidence>
<reference evidence="4 6" key="3">
    <citation type="submission" date="2019-07" db="EMBL/GenBank/DDBJ databases">
        <title>Active sludge and wastewater microbial communities from Klosterneuburg, Austria.</title>
        <authorList>
            <person name="Wagner M."/>
        </authorList>
    </citation>
    <scope>NUCLEOTIDE SEQUENCE [LARGE SCALE GENOMIC DNA]</scope>
    <source>
        <strain evidence="4 6">Nm2</strain>
    </source>
</reference>
<keyword evidence="4" id="KW-0808">Transferase</keyword>
<protein>
    <submittedName>
        <fullName evidence="4">Uroporphyrin-3 C-methyltransferase</fullName>
    </submittedName>
</protein>
<dbReference type="PANTHER" id="PTHR38043:SF1">
    <property type="entry name" value="PROTEIN HEMX"/>
    <property type="match status" value="1"/>
</dbReference>
<sequence length="258" mass="29892">MNREINTAPPKSSHLSILVLFFIILVAIAFLAWQWADRRGHITDIQRSISEYLTNVDFLGKKPRKLISEVQTAQQETQQQLNELRATAVTSLEQREALEKLSNLNEKIDALPLAMDAHLTKVDLPFKQSAAKDNRGYQFINDIQRDLQQFIVIQKVDSPEIDLLSPSQRELLQEKIKLQLLLAQVFLLSHDQTNFQTSLETATELINRYYDKQTESVTDLLNQLDQIHNYTIDKALSDVSRRFDIVQIYQLKRDEESK</sequence>
<name>A0A0F7KGK3_9PROT</name>
<dbReference type="GO" id="GO:0008168">
    <property type="term" value="F:methyltransferase activity"/>
    <property type="evidence" value="ECO:0007669"/>
    <property type="project" value="UniProtKB-KW"/>
</dbReference>